<reference evidence="5" key="1">
    <citation type="journal article" date="2023" name="Mol. Phylogenet. Evol.">
        <title>Genome-scale phylogeny and comparative genomics of the fungal order Sordariales.</title>
        <authorList>
            <person name="Hensen N."/>
            <person name="Bonometti L."/>
            <person name="Westerberg I."/>
            <person name="Brannstrom I.O."/>
            <person name="Guillou S."/>
            <person name="Cros-Aarteil S."/>
            <person name="Calhoun S."/>
            <person name="Haridas S."/>
            <person name="Kuo A."/>
            <person name="Mondo S."/>
            <person name="Pangilinan J."/>
            <person name="Riley R."/>
            <person name="LaButti K."/>
            <person name="Andreopoulos B."/>
            <person name="Lipzen A."/>
            <person name="Chen C."/>
            <person name="Yan M."/>
            <person name="Daum C."/>
            <person name="Ng V."/>
            <person name="Clum A."/>
            <person name="Steindorff A."/>
            <person name="Ohm R.A."/>
            <person name="Martin F."/>
            <person name="Silar P."/>
            <person name="Natvig D.O."/>
            <person name="Lalanne C."/>
            <person name="Gautier V."/>
            <person name="Ament-Velasquez S.L."/>
            <person name="Kruys A."/>
            <person name="Hutchinson M.I."/>
            <person name="Powell A.J."/>
            <person name="Barry K."/>
            <person name="Miller A.N."/>
            <person name="Grigoriev I.V."/>
            <person name="Debuchy R."/>
            <person name="Gladieux P."/>
            <person name="Hiltunen Thoren M."/>
            <person name="Johannesson H."/>
        </authorList>
    </citation>
    <scope>NUCLEOTIDE SEQUENCE</scope>
    <source>
        <strain evidence="5">CBS 103.79</strain>
    </source>
</reference>
<dbReference type="PROSITE" id="PS00845">
    <property type="entry name" value="CAP_GLY_1"/>
    <property type="match status" value="1"/>
</dbReference>
<dbReference type="InterPro" id="IPR001611">
    <property type="entry name" value="Leu-rich_rpt"/>
</dbReference>
<evidence type="ECO:0000256" key="2">
    <source>
        <dbReference type="ARBA" id="ARBA00022737"/>
    </source>
</evidence>
<evidence type="ECO:0000256" key="3">
    <source>
        <dbReference type="SAM" id="MobiDB-lite"/>
    </source>
</evidence>
<feature type="compositionally biased region" description="Acidic residues" evidence="3">
    <location>
        <begin position="536"/>
        <end position="549"/>
    </location>
</feature>
<feature type="compositionally biased region" description="Basic and acidic residues" evidence="3">
    <location>
        <begin position="550"/>
        <end position="559"/>
    </location>
</feature>
<dbReference type="PROSITE" id="PS51450">
    <property type="entry name" value="LRR"/>
    <property type="match status" value="2"/>
</dbReference>
<evidence type="ECO:0000313" key="5">
    <source>
        <dbReference type="EMBL" id="KAK3903041.1"/>
    </source>
</evidence>
<dbReference type="PANTHER" id="PTHR45712:SF22">
    <property type="entry name" value="INSULIN-LIKE GROWTH FACTOR-BINDING PROTEIN COMPLEX ACID LABILE SUBUNIT"/>
    <property type="match status" value="1"/>
</dbReference>
<dbReference type="Gene3D" id="3.80.10.10">
    <property type="entry name" value="Ribonuclease Inhibitor"/>
    <property type="match status" value="3"/>
</dbReference>
<protein>
    <recommendedName>
        <fullName evidence="4">CAP-Gly domain-containing protein</fullName>
    </recommendedName>
</protein>
<keyword evidence="1" id="KW-0433">Leucine-rich repeat</keyword>
<organism evidence="5 6">
    <name type="scientific">Staphylotrichum tortipilum</name>
    <dbReference type="NCBI Taxonomy" id="2831512"/>
    <lineage>
        <taxon>Eukaryota</taxon>
        <taxon>Fungi</taxon>
        <taxon>Dikarya</taxon>
        <taxon>Ascomycota</taxon>
        <taxon>Pezizomycotina</taxon>
        <taxon>Sordariomycetes</taxon>
        <taxon>Sordariomycetidae</taxon>
        <taxon>Sordariales</taxon>
        <taxon>Chaetomiaceae</taxon>
        <taxon>Staphylotrichum</taxon>
    </lineage>
</organism>
<feature type="domain" description="CAP-Gly" evidence="4">
    <location>
        <begin position="27"/>
        <end position="73"/>
    </location>
</feature>
<dbReference type="AlphaFoldDB" id="A0AAN6MMJ3"/>
<dbReference type="InterPro" id="IPR032675">
    <property type="entry name" value="LRR_dom_sf"/>
</dbReference>
<proteinExistence type="predicted"/>
<dbReference type="Gene3D" id="2.30.30.190">
    <property type="entry name" value="CAP Gly-rich-like domain"/>
    <property type="match status" value="1"/>
</dbReference>
<dbReference type="PANTHER" id="PTHR45712">
    <property type="entry name" value="AGAP008170-PA"/>
    <property type="match status" value="1"/>
</dbReference>
<sequence length="600" mass="65635">MASPPAPAQIGQRRSYDGALCTVRYIGEVAGATGSWLGVEWDDPSRGKHDGRHKGVRYFSCISKSPTAASFVRPTRAADPPQSFLAALHLKYAGDPAEDPNPPRRIFFSGKIAEEVGFEKIRRKQAQLDELQFVILDGAQVAAASLSKEGGDAQGGEEQPISQVCPKVRELDLSRNLFEWFSPVVEICSELKLLRSLRVNGNRFQDVLEDTGLAAANGVFDGVTELALEDTLLEWNEICHIAARFPDLTALHAGTNQLSALTAIPPAPFTSTLTALHLEYNDFTSLASLAPLASIPTLRNLLLKGNRIANITPPDSSLPPPVFGPNLHYLDLSYNAIATWSFIDALPSSFPALTSLRVAHNPLYSDPDGDTTTATAAVTTQTTGSTISKTEEAYMLTLARLPSLKALNFSAVTAPDRAEAEMFYLSRIARQLAGVAEDDKAGQARVLAAHARWGELCAAYGEPAVVRRAEVDPNFLEARLVSVEFMLDEQARGVQVPKSFDIYAVKGVVGRVFGVAPLGVRLVWETGEWDPVGGFDEVDEESEEEEMEAEWERREEEGGMEGIERKGGRWVKREVELRDGPRQFGYCVDGLQARIRVERR</sequence>
<evidence type="ECO:0000313" key="6">
    <source>
        <dbReference type="Proteomes" id="UP001303889"/>
    </source>
</evidence>
<evidence type="ECO:0000259" key="4">
    <source>
        <dbReference type="PROSITE" id="PS50245"/>
    </source>
</evidence>
<dbReference type="Pfam" id="PF01302">
    <property type="entry name" value="CAP_GLY"/>
    <property type="match status" value="1"/>
</dbReference>
<keyword evidence="6" id="KW-1185">Reference proteome</keyword>
<feature type="region of interest" description="Disordered" evidence="3">
    <location>
        <begin position="533"/>
        <end position="559"/>
    </location>
</feature>
<accession>A0AAN6MMJ3</accession>
<dbReference type="InterPro" id="IPR050333">
    <property type="entry name" value="SLRP"/>
</dbReference>
<comment type="caution">
    <text evidence="5">The sequence shown here is derived from an EMBL/GenBank/DDBJ whole genome shotgun (WGS) entry which is preliminary data.</text>
</comment>
<dbReference type="SMART" id="SM01052">
    <property type="entry name" value="CAP_GLY"/>
    <property type="match status" value="1"/>
</dbReference>
<dbReference type="SUPFAM" id="SSF52058">
    <property type="entry name" value="L domain-like"/>
    <property type="match status" value="1"/>
</dbReference>
<gene>
    <name evidence="5" type="ORF">C8A05DRAFT_33246</name>
</gene>
<dbReference type="InterPro" id="IPR000938">
    <property type="entry name" value="CAP-Gly_domain"/>
</dbReference>
<keyword evidence="2" id="KW-0677">Repeat</keyword>
<evidence type="ECO:0000256" key="1">
    <source>
        <dbReference type="ARBA" id="ARBA00022614"/>
    </source>
</evidence>
<name>A0AAN6MMJ3_9PEZI</name>
<reference evidence="5" key="2">
    <citation type="submission" date="2023-05" db="EMBL/GenBank/DDBJ databases">
        <authorList>
            <consortium name="Lawrence Berkeley National Laboratory"/>
            <person name="Steindorff A."/>
            <person name="Hensen N."/>
            <person name="Bonometti L."/>
            <person name="Westerberg I."/>
            <person name="Brannstrom I.O."/>
            <person name="Guillou S."/>
            <person name="Cros-Aarteil S."/>
            <person name="Calhoun S."/>
            <person name="Haridas S."/>
            <person name="Kuo A."/>
            <person name="Mondo S."/>
            <person name="Pangilinan J."/>
            <person name="Riley R."/>
            <person name="Labutti K."/>
            <person name="Andreopoulos B."/>
            <person name="Lipzen A."/>
            <person name="Chen C."/>
            <person name="Yanf M."/>
            <person name="Daum C."/>
            <person name="Ng V."/>
            <person name="Clum A."/>
            <person name="Ohm R."/>
            <person name="Martin F."/>
            <person name="Silar P."/>
            <person name="Natvig D."/>
            <person name="Lalanne C."/>
            <person name="Gautier V."/>
            <person name="Ament-Velasquez S.L."/>
            <person name="Kruys A."/>
            <person name="Hutchinson M.I."/>
            <person name="Powell A.J."/>
            <person name="Barry K."/>
            <person name="Miller A.N."/>
            <person name="Grigoriev I.V."/>
            <person name="Debuchy R."/>
            <person name="Gladieux P."/>
            <person name="Thoren M.H."/>
            <person name="Johannesson H."/>
        </authorList>
    </citation>
    <scope>NUCLEOTIDE SEQUENCE</scope>
    <source>
        <strain evidence="5">CBS 103.79</strain>
    </source>
</reference>
<dbReference type="EMBL" id="MU855473">
    <property type="protein sequence ID" value="KAK3903041.1"/>
    <property type="molecule type" value="Genomic_DNA"/>
</dbReference>
<dbReference type="SUPFAM" id="SSF74924">
    <property type="entry name" value="Cap-Gly domain"/>
    <property type="match status" value="1"/>
</dbReference>
<dbReference type="PROSITE" id="PS50245">
    <property type="entry name" value="CAP_GLY_2"/>
    <property type="match status" value="1"/>
</dbReference>
<dbReference type="Proteomes" id="UP001303889">
    <property type="component" value="Unassembled WGS sequence"/>
</dbReference>
<dbReference type="InterPro" id="IPR036859">
    <property type="entry name" value="CAP-Gly_dom_sf"/>
</dbReference>